<keyword evidence="2" id="KW-0479">Metal-binding</keyword>
<gene>
    <name evidence="8" type="ORF">EG028_13540</name>
</gene>
<dbReference type="OrthoDB" id="267579at2"/>
<proteinExistence type="predicted"/>
<dbReference type="AlphaFoldDB" id="A0A3N4MA58"/>
<accession>A0A3N4MA58</accession>
<keyword evidence="5" id="KW-1015">Disulfide bond</keyword>
<dbReference type="Proteomes" id="UP000279089">
    <property type="component" value="Unassembled WGS sequence"/>
</dbReference>
<dbReference type="SUPFAM" id="SSF48537">
    <property type="entry name" value="Phospholipase C/P1 nuclease"/>
    <property type="match status" value="1"/>
</dbReference>
<dbReference type="Gene3D" id="1.10.575.10">
    <property type="entry name" value="P1 Nuclease"/>
    <property type="match status" value="1"/>
</dbReference>
<feature type="chain" id="PRO_5017928495" evidence="7">
    <location>
        <begin position="24"/>
        <end position="266"/>
    </location>
</feature>
<protein>
    <submittedName>
        <fullName evidence="8">S1/P1 Nuclease</fullName>
    </submittedName>
</protein>
<comment type="caution">
    <text evidence="8">The sequence shown here is derived from an EMBL/GenBank/DDBJ whole genome shotgun (WGS) entry which is preliminary data.</text>
</comment>
<evidence type="ECO:0000313" key="8">
    <source>
        <dbReference type="EMBL" id="RPD40338.1"/>
    </source>
</evidence>
<keyword evidence="7" id="KW-0732">Signal</keyword>
<keyword evidence="4" id="KW-0378">Hydrolase</keyword>
<dbReference type="PANTHER" id="PTHR33146:SF26">
    <property type="entry name" value="ENDONUCLEASE 4"/>
    <property type="match status" value="1"/>
</dbReference>
<dbReference type="InterPro" id="IPR003154">
    <property type="entry name" value="S1/P1nuclease"/>
</dbReference>
<keyword evidence="3" id="KW-0255">Endonuclease</keyword>
<sequence>MKKHFFSLVLAALMLAGSLRTSAWGPTGHRVTAEIASFYLTAKAKLAISRIIGNESLAMIANWPDFIKSDTTDKYKHTSSWHYLDFPGHISRQEFDRLLGEAKGENLYSQTLAMIKELKTASTTPERKRFALAFLVHMIGDMHQPLHVGRDEDMGGNKIQLSWFDRPTNLHKVWDEYLIDFQQYSYTEYSNILNRVVTASAAKSMQSGSIPDWMWQSHVLSDKVYAGSPEGAKLSYSYNYVFVEDLNAQLLKGGLRLARILNDTFK</sequence>
<evidence type="ECO:0000313" key="9">
    <source>
        <dbReference type="Proteomes" id="UP000279089"/>
    </source>
</evidence>
<evidence type="ECO:0000256" key="7">
    <source>
        <dbReference type="SAM" id="SignalP"/>
    </source>
</evidence>
<keyword evidence="9" id="KW-1185">Reference proteome</keyword>
<dbReference type="GO" id="GO:0006308">
    <property type="term" value="P:DNA catabolic process"/>
    <property type="evidence" value="ECO:0007669"/>
    <property type="project" value="InterPro"/>
</dbReference>
<dbReference type="PANTHER" id="PTHR33146">
    <property type="entry name" value="ENDONUCLEASE 4"/>
    <property type="match status" value="1"/>
</dbReference>
<evidence type="ECO:0000256" key="4">
    <source>
        <dbReference type="ARBA" id="ARBA00022801"/>
    </source>
</evidence>
<name>A0A3N4MA58_9BACT</name>
<reference evidence="9" key="1">
    <citation type="submission" date="2018-11" db="EMBL/GenBank/DDBJ databases">
        <title>Chitinophaga lutea sp.nov., isolate from arsenic contaminated soil.</title>
        <authorList>
            <person name="Zong Y."/>
        </authorList>
    </citation>
    <scope>NUCLEOTIDE SEQUENCE [LARGE SCALE GENOMIC DNA]</scope>
    <source>
        <strain evidence="9">YLT18</strain>
    </source>
</reference>
<evidence type="ECO:0000256" key="2">
    <source>
        <dbReference type="ARBA" id="ARBA00022723"/>
    </source>
</evidence>
<dbReference type="RefSeq" id="WP_120517344.1">
    <property type="nucleotide sequence ID" value="NZ_QXZY01000008.1"/>
</dbReference>
<organism evidence="8 9">
    <name type="scientific">Chitinophaga barathri</name>
    <dbReference type="NCBI Taxonomy" id="1647451"/>
    <lineage>
        <taxon>Bacteria</taxon>
        <taxon>Pseudomonadati</taxon>
        <taxon>Bacteroidota</taxon>
        <taxon>Chitinophagia</taxon>
        <taxon>Chitinophagales</taxon>
        <taxon>Chitinophagaceae</taxon>
        <taxon>Chitinophaga</taxon>
    </lineage>
</organism>
<evidence type="ECO:0000256" key="5">
    <source>
        <dbReference type="ARBA" id="ARBA00023157"/>
    </source>
</evidence>
<keyword evidence="1" id="KW-0540">Nuclease</keyword>
<evidence type="ECO:0000256" key="1">
    <source>
        <dbReference type="ARBA" id="ARBA00022722"/>
    </source>
</evidence>
<evidence type="ECO:0000256" key="3">
    <source>
        <dbReference type="ARBA" id="ARBA00022759"/>
    </source>
</evidence>
<feature type="signal peptide" evidence="7">
    <location>
        <begin position="1"/>
        <end position="23"/>
    </location>
</feature>
<dbReference type="GO" id="GO:0046872">
    <property type="term" value="F:metal ion binding"/>
    <property type="evidence" value="ECO:0007669"/>
    <property type="project" value="UniProtKB-KW"/>
</dbReference>
<dbReference type="EMBL" id="RMBX01000007">
    <property type="protein sequence ID" value="RPD40338.1"/>
    <property type="molecule type" value="Genomic_DNA"/>
</dbReference>
<keyword evidence="6" id="KW-0325">Glycoprotein</keyword>
<evidence type="ECO:0000256" key="6">
    <source>
        <dbReference type="ARBA" id="ARBA00023180"/>
    </source>
</evidence>
<dbReference type="GO" id="GO:0016788">
    <property type="term" value="F:hydrolase activity, acting on ester bonds"/>
    <property type="evidence" value="ECO:0007669"/>
    <property type="project" value="InterPro"/>
</dbReference>
<dbReference type="GO" id="GO:0004519">
    <property type="term" value="F:endonuclease activity"/>
    <property type="evidence" value="ECO:0007669"/>
    <property type="project" value="UniProtKB-KW"/>
</dbReference>
<dbReference type="GO" id="GO:0003676">
    <property type="term" value="F:nucleic acid binding"/>
    <property type="evidence" value="ECO:0007669"/>
    <property type="project" value="InterPro"/>
</dbReference>
<dbReference type="Pfam" id="PF02265">
    <property type="entry name" value="S1-P1_nuclease"/>
    <property type="match status" value="1"/>
</dbReference>
<dbReference type="CDD" id="cd11010">
    <property type="entry name" value="S1-P1_nuclease"/>
    <property type="match status" value="1"/>
</dbReference>
<dbReference type="InterPro" id="IPR008947">
    <property type="entry name" value="PLipase_C/P1_nuclease_dom_sf"/>
</dbReference>